<dbReference type="OrthoDB" id="2988425at2"/>
<dbReference type="RefSeq" id="WP_136829620.1">
    <property type="nucleotide sequence ID" value="NZ_SWBM01000001.1"/>
</dbReference>
<comment type="caution">
    <text evidence="1">The sequence shown here is derived from an EMBL/GenBank/DDBJ whole genome shotgun (WGS) entry which is preliminary data.</text>
</comment>
<reference evidence="1 2" key="1">
    <citation type="journal article" date="2011" name="J. Microbiol.">
        <title>Bacillus kyonggiensis sp. nov., isolated from soil of a lettuce field.</title>
        <authorList>
            <person name="Dong K."/>
            <person name="Lee S."/>
        </authorList>
    </citation>
    <scope>NUCLEOTIDE SEQUENCE [LARGE SCALE GENOMIC DNA]</scope>
    <source>
        <strain evidence="1 2">NB22</strain>
    </source>
</reference>
<gene>
    <name evidence="1" type="ORF">FA727_04980</name>
</gene>
<proteinExistence type="predicted"/>
<protein>
    <submittedName>
        <fullName evidence="1">Uncharacterized protein</fullName>
    </submittedName>
</protein>
<accession>A0A4U1D9W2</accession>
<dbReference type="Proteomes" id="UP000307756">
    <property type="component" value="Unassembled WGS sequence"/>
</dbReference>
<dbReference type="AlphaFoldDB" id="A0A4U1D9W2"/>
<sequence>MTEGFNYRDFYQISPIPINETDLQAIEYEDKYQKLFAGFTHWLIALEGLEAREKKYSWRVVIFPSNEIGSFNKFLPYFQSPYHTTFHDAVACLRDIELKAKHDQLIATPYLPQL</sequence>
<organism evidence="1 2">
    <name type="scientific">Robertmurraya kyonggiensis</name>
    <dbReference type="NCBI Taxonomy" id="1037680"/>
    <lineage>
        <taxon>Bacteria</taxon>
        <taxon>Bacillati</taxon>
        <taxon>Bacillota</taxon>
        <taxon>Bacilli</taxon>
        <taxon>Bacillales</taxon>
        <taxon>Bacillaceae</taxon>
        <taxon>Robertmurraya</taxon>
    </lineage>
</organism>
<dbReference type="EMBL" id="SWBM01000001">
    <property type="protein sequence ID" value="TKC18908.1"/>
    <property type="molecule type" value="Genomic_DNA"/>
</dbReference>
<evidence type="ECO:0000313" key="1">
    <source>
        <dbReference type="EMBL" id="TKC18908.1"/>
    </source>
</evidence>
<keyword evidence="2" id="KW-1185">Reference proteome</keyword>
<evidence type="ECO:0000313" key="2">
    <source>
        <dbReference type="Proteomes" id="UP000307756"/>
    </source>
</evidence>
<name>A0A4U1D9W2_9BACI</name>